<dbReference type="OrthoDB" id="4938920at2759"/>
<comment type="caution">
    <text evidence="3">The sequence shown here is derived from an EMBL/GenBank/DDBJ whole genome shotgun (WGS) entry which is preliminary data.</text>
</comment>
<sequence>MRFALVVAVTSAIALTDAAPVVQTEAAVSDVPHRDPADYYKVVAAQPTETASIPPHKKYRGVPQTTEGITVQNSKRWLIFGDPTLNRNRTEPVRPQLPKTNVSTNRFPRPRLPLIPCCGLCETFFEKNPSVLGVFVCPYTPARKPSPTTTEGQGPKETGKPSSTVTEGHGPNVTEKASSTITKGRGIRVTEMPSSTITLEQGPKITKMPSSTKAHGHEETMMSQL</sequence>
<dbReference type="HOGENOM" id="CLU_1315662_0_0_1"/>
<evidence type="ECO:0000256" key="1">
    <source>
        <dbReference type="SAM" id="MobiDB-lite"/>
    </source>
</evidence>
<reference evidence="3 4" key="1">
    <citation type="submission" date="2014-02" db="EMBL/GenBank/DDBJ databases">
        <title>The genome sequence of the entomopathogenic fungus Metarhizium robertsii ARSEF 2575.</title>
        <authorList>
            <person name="Giuliano Garisto Donzelli B."/>
            <person name="Roe B.A."/>
            <person name="Macmil S.L."/>
            <person name="Krasnoff S.B."/>
            <person name="Gibson D.M."/>
        </authorList>
    </citation>
    <scope>NUCLEOTIDE SEQUENCE [LARGE SCALE GENOMIC DNA]</scope>
    <source>
        <strain evidence="3 4">ARSEF 2575</strain>
    </source>
</reference>
<evidence type="ECO:0000313" key="4">
    <source>
        <dbReference type="Proteomes" id="UP000030151"/>
    </source>
</evidence>
<keyword evidence="2" id="KW-0732">Signal</keyword>
<feature type="signal peptide" evidence="2">
    <location>
        <begin position="1"/>
        <end position="18"/>
    </location>
</feature>
<feature type="region of interest" description="Disordered" evidence="1">
    <location>
        <begin position="144"/>
        <end position="183"/>
    </location>
</feature>
<dbReference type="eggNOG" id="ENOG502T5QK">
    <property type="taxonomic scope" value="Eukaryota"/>
</dbReference>
<organism evidence="3 4">
    <name type="scientific">Metarhizium robertsii</name>
    <dbReference type="NCBI Taxonomy" id="568076"/>
    <lineage>
        <taxon>Eukaryota</taxon>
        <taxon>Fungi</taxon>
        <taxon>Dikarya</taxon>
        <taxon>Ascomycota</taxon>
        <taxon>Pezizomycotina</taxon>
        <taxon>Sordariomycetes</taxon>
        <taxon>Hypocreomycetidae</taxon>
        <taxon>Hypocreales</taxon>
        <taxon>Clavicipitaceae</taxon>
        <taxon>Metarhizium</taxon>
    </lineage>
</organism>
<name>A0A0A1V4Q8_9HYPO</name>
<accession>A0A0A1V4Q8</accession>
<dbReference type="Proteomes" id="UP000030151">
    <property type="component" value="Unassembled WGS sequence"/>
</dbReference>
<feature type="region of interest" description="Disordered" evidence="1">
    <location>
        <begin position="196"/>
        <end position="225"/>
    </location>
</feature>
<gene>
    <name evidence="3" type="ORF">X797_002219</name>
</gene>
<evidence type="ECO:0000313" key="3">
    <source>
        <dbReference type="EMBL" id="EXV04538.1"/>
    </source>
</evidence>
<protein>
    <submittedName>
        <fullName evidence="3">Uncharacterized protein</fullName>
    </submittedName>
</protein>
<proteinExistence type="predicted"/>
<feature type="chain" id="PRO_5001981130" evidence="2">
    <location>
        <begin position="19"/>
        <end position="225"/>
    </location>
</feature>
<feature type="compositionally biased region" description="Basic and acidic residues" evidence="1">
    <location>
        <begin position="215"/>
        <end position="225"/>
    </location>
</feature>
<dbReference type="EMBL" id="JELW01000002">
    <property type="protein sequence ID" value="EXV04538.1"/>
    <property type="molecule type" value="Genomic_DNA"/>
</dbReference>
<evidence type="ECO:0000256" key="2">
    <source>
        <dbReference type="SAM" id="SignalP"/>
    </source>
</evidence>
<dbReference type="AlphaFoldDB" id="A0A0A1V4Q8"/>